<dbReference type="EMBL" id="NJAI01000010">
    <property type="protein sequence ID" value="PHM52140.1"/>
    <property type="molecule type" value="Genomic_DNA"/>
</dbReference>
<dbReference type="AlphaFoldDB" id="A0A2G0PYV1"/>
<dbReference type="Proteomes" id="UP000225433">
    <property type="component" value="Unassembled WGS sequence"/>
</dbReference>
<sequence>MVTKIIELHQFELAKNLKIPEDLSQLFHDLNSPVWVLNINFLVKLNN</sequence>
<evidence type="ECO:0000313" key="3">
    <source>
        <dbReference type="Proteomes" id="UP000225433"/>
    </source>
</evidence>
<reference evidence="1 3" key="1">
    <citation type="journal article" date="2017" name="Nat. Microbiol.">
        <title>Natural product diversity associated with the nematode symbionts Photorhabdus and Xenorhabdus.</title>
        <authorList>
            <person name="Tobias N.J."/>
            <person name="Wolff H."/>
            <person name="Djahanschiri B."/>
            <person name="Grundmann F."/>
            <person name="Kronenwerth M."/>
            <person name="Shi Y.M."/>
            <person name="Simonyi S."/>
            <person name="Grun P."/>
            <person name="Shapiro-Ilan D."/>
            <person name="Pidot S.J."/>
            <person name="Stinear T.P."/>
            <person name="Ebersberger I."/>
            <person name="Bode H.B."/>
        </authorList>
    </citation>
    <scope>NUCLEOTIDE SEQUENCE [LARGE SCALE GENOMIC DNA]</scope>
    <source>
        <strain evidence="1 3">DSM 17903</strain>
    </source>
</reference>
<protein>
    <submittedName>
        <fullName evidence="1">Uncharacterized protein</fullName>
    </submittedName>
</protein>
<comment type="caution">
    <text evidence="1">The sequence shown here is derived from an EMBL/GenBank/DDBJ whole genome shotgun (WGS) entry which is preliminary data.</text>
</comment>
<organism evidence="1 3">
    <name type="scientific">Xenorhabdus hominickii</name>
    <dbReference type="NCBI Taxonomy" id="351679"/>
    <lineage>
        <taxon>Bacteria</taxon>
        <taxon>Pseudomonadati</taxon>
        <taxon>Pseudomonadota</taxon>
        <taxon>Gammaproteobacteria</taxon>
        <taxon>Enterobacterales</taxon>
        <taxon>Morganellaceae</taxon>
        <taxon>Xenorhabdus</taxon>
    </lineage>
</organism>
<dbReference type="RefSeq" id="WP_157104635.1">
    <property type="nucleotide sequence ID" value="NZ_CAWNQJ010000002.1"/>
</dbReference>
<name>A0A2G0PYV1_XENHO</name>
<evidence type="ECO:0000313" key="2">
    <source>
        <dbReference type="EMBL" id="PHM52660.1"/>
    </source>
</evidence>
<proteinExistence type="predicted"/>
<dbReference type="EMBL" id="NJAI01000008">
    <property type="protein sequence ID" value="PHM52660.1"/>
    <property type="molecule type" value="Genomic_DNA"/>
</dbReference>
<gene>
    <name evidence="2" type="ORF">Xhom_04328</name>
    <name evidence="1" type="ORF">Xhom_04517</name>
</gene>
<accession>A0A2G0PYV1</accession>
<evidence type="ECO:0000313" key="1">
    <source>
        <dbReference type="EMBL" id="PHM52140.1"/>
    </source>
</evidence>